<evidence type="ECO:0000313" key="3">
    <source>
        <dbReference type="EMBL" id="WWC58383.1"/>
    </source>
</evidence>
<dbReference type="EMBL" id="KI894027">
    <property type="protein sequence ID" value="OBR89105.1"/>
    <property type="molecule type" value="Genomic_DNA"/>
</dbReference>
<evidence type="ECO:0000313" key="4">
    <source>
        <dbReference type="Proteomes" id="UP000078595"/>
    </source>
</evidence>
<name>A0A1A6AG96_9TREE</name>
<dbReference type="AlphaFoldDB" id="A0A1A6AG96"/>
<sequence length="222" mass="23606">MADKFSNAASSTPGTERASAVTASESVGPTQVSDIERNIAQTTVTADNEGPQPAVKHQNDEPGLHPFQGRHHPDEAFFSPAFGRPGSFTSRTFGPEPSTFYGYGSRVPFRPRVSAVPPPCPSFGGSFTTFGSSPAADRRFTETSFLPRSRAQIFLGFEIPGSENDASARPAGPPQMALLPISGGEMDSALNDLNDPLHPCVCEDPVGCGTRRAYSQMTGRGW</sequence>
<feature type="compositionally biased region" description="Polar residues" evidence="1">
    <location>
        <begin position="21"/>
        <end position="46"/>
    </location>
</feature>
<accession>A0A1A6AG96</accession>
<reference evidence="3" key="3">
    <citation type="submission" date="2024-02" db="EMBL/GenBank/DDBJ databases">
        <title>Comparative genomics of Cryptococcus and Kwoniella reveals pathogenesis evolution and contrasting modes of karyotype evolution via chromosome fusion or intercentromeric recombination.</title>
        <authorList>
            <person name="Coelho M.A."/>
            <person name="David-Palma M."/>
            <person name="Shea T."/>
            <person name="Bowers K."/>
            <person name="McGinley-Smith S."/>
            <person name="Mohammad A.W."/>
            <person name="Gnirke A."/>
            <person name="Yurkov A.M."/>
            <person name="Nowrousian M."/>
            <person name="Sun S."/>
            <person name="Cuomo C.A."/>
            <person name="Heitman J."/>
        </authorList>
    </citation>
    <scope>NUCLEOTIDE SEQUENCE</scope>
    <source>
        <strain evidence="3">CBS 10117</strain>
    </source>
</reference>
<dbReference type="RefSeq" id="XP_018266947.1">
    <property type="nucleotide sequence ID" value="XM_018404293.1"/>
</dbReference>
<feature type="region of interest" description="Disordered" evidence="1">
    <location>
        <begin position="163"/>
        <end position="182"/>
    </location>
</feature>
<gene>
    <name evidence="2" type="ORF">I303_00927</name>
    <name evidence="3" type="ORF">I303_100923</name>
</gene>
<dbReference type="Proteomes" id="UP000078595">
    <property type="component" value="Chromosome 1"/>
</dbReference>
<evidence type="ECO:0000313" key="2">
    <source>
        <dbReference type="EMBL" id="OBR89105.1"/>
    </source>
</evidence>
<evidence type="ECO:0000256" key="1">
    <source>
        <dbReference type="SAM" id="MobiDB-lite"/>
    </source>
</evidence>
<reference evidence="2" key="1">
    <citation type="submission" date="2013-07" db="EMBL/GenBank/DDBJ databases">
        <title>The Genome Sequence of Cryptococcus dejecticola CBS10117.</title>
        <authorList>
            <consortium name="The Broad Institute Genome Sequencing Platform"/>
            <person name="Cuomo C."/>
            <person name="Litvintseva A."/>
            <person name="Chen Y."/>
            <person name="Heitman J."/>
            <person name="Sun S."/>
            <person name="Springer D."/>
            <person name="Dromer F."/>
            <person name="Young S.K."/>
            <person name="Zeng Q."/>
            <person name="Gargeya S."/>
            <person name="Fitzgerald M."/>
            <person name="Abouelleil A."/>
            <person name="Alvarado L."/>
            <person name="Berlin A.M."/>
            <person name="Chapman S.B."/>
            <person name="Dewar J."/>
            <person name="Goldberg J."/>
            <person name="Griggs A."/>
            <person name="Gujja S."/>
            <person name="Hansen M."/>
            <person name="Howarth C."/>
            <person name="Imamovic A."/>
            <person name="Larimer J."/>
            <person name="McCowan C."/>
            <person name="Murphy C."/>
            <person name="Pearson M."/>
            <person name="Priest M."/>
            <person name="Roberts A."/>
            <person name="Saif S."/>
            <person name="Shea T."/>
            <person name="Sykes S."/>
            <person name="Wortman J."/>
            <person name="Nusbaum C."/>
            <person name="Birren B."/>
        </authorList>
    </citation>
    <scope>NUCLEOTIDE SEQUENCE [LARGE SCALE GENOMIC DNA]</scope>
    <source>
        <strain evidence="2">CBS 10117</strain>
    </source>
</reference>
<dbReference type="EMBL" id="CP144530">
    <property type="protein sequence ID" value="WWC58383.1"/>
    <property type="molecule type" value="Genomic_DNA"/>
</dbReference>
<dbReference type="KEGG" id="kdj:28964626"/>
<feature type="region of interest" description="Disordered" evidence="1">
    <location>
        <begin position="1"/>
        <end position="83"/>
    </location>
</feature>
<keyword evidence="4" id="KW-1185">Reference proteome</keyword>
<dbReference type="GeneID" id="28964626"/>
<organism evidence="2">
    <name type="scientific">Kwoniella dejecticola CBS 10117</name>
    <dbReference type="NCBI Taxonomy" id="1296121"/>
    <lineage>
        <taxon>Eukaryota</taxon>
        <taxon>Fungi</taxon>
        <taxon>Dikarya</taxon>
        <taxon>Basidiomycota</taxon>
        <taxon>Agaricomycotina</taxon>
        <taxon>Tremellomycetes</taxon>
        <taxon>Tremellales</taxon>
        <taxon>Cryptococcaceae</taxon>
        <taxon>Kwoniella</taxon>
    </lineage>
</organism>
<proteinExistence type="predicted"/>
<dbReference type="VEuPathDB" id="FungiDB:I303_00927"/>
<protein>
    <submittedName>
        <fullName evidence="2">Uncharacterized protein</fullName>
    </submittedName>
</protein>
<reference evidence="3" key="2">
    <citation type="submission" date="2013-07" db="EMBL/GenBank/DDBJ databases">
        <authorList>
            <consortium name="The Broad Institute Genome Sequencing Platform"/>
            <person name="Cuomo C."/>
            <person name="Litvintseva A."/>
            <person name="Chen Y."/>
            <person name="Heitman J."/>
            <person name="Sun S."/>
            <person name="Springer D."/>
            <person name="Dromer F."/>
            <person name="Young S.K."/>
            <person name="Zeng Q."/>
            <person name="Gargeya S."/>
            <person name="Fitzgerald M."/>
            <person name="Abouelleil A."/>
            <person name="Alvarado L."/>
            <person name="Berlin A.M."/>
            <person name="Chapman S.B."/>
            <person name="Dewar J."/>
            <person name="Goldberg J."/>
            <person name="Griggs A."/>
            <person name="Gujja S."/>
            <person name="Hansen M."/>
            <person name="Howarth C."/>
            <person name="Imamovic A."/>
            <person name="Larimer J."/>
            <person name="McCowan C."/>
            <person name="Murphy C."/>
            <person name="Pearson M."/>
            <person name="Priest M."/>
            <person name="Roberts A."/>
            <person name="Saif S."/>
            <person name="Shea T."/>
            <person name="Sykes S."/>
            <person name="Wortman J."/>
            <person name="Nusbaum C."/>
            <person name="Birren B."/>
        </authorList>
    </citation>
    <scope>NUCLEOTIDE SEQUENCE</scope>
    <source>
        <strain evidence="3">CBS 10117</strain>
    </source>
</reference>